<organism evidence="1 2">
    <name type="scientific">Cereibacter changlensis</name>
    <dbReference type="NCBI Taxonomy" id="402884"/>
    <lineage>
        <taxon>Bacteria</taxon>
        <taxon>Pseudomonadati</taxon>
        <taxon>Pseudomonadota</taxon>
        <taxon>Alphaproteobacteria</taxon>
        <taxon>Rhodobacterales</taxon>
        <taxon>Paracoccaceae</taxon>
        <taxon>Cereibacter</taxon>
    </lineage>
</organism>
<dbReference type="AlphaFoldDB" id="A0A4U0YSH6"/>
<accession>A0A4U0YSH6</accession>
<evidence type="ECO:0000313" key="2">
    <source>
        <dbReference type="Proteomes" id="UP000306340"/>
    </source>
</evidence>
<proteinExistence type="predicted"/>
<comment type="caution">
    <text evidence="1">The sequence shown here is derived from an EMBL/GenBank/DDBJ whole genome shotgun (WGS) entry which is preliminary data.</text>
</comment>
<gene>
    <name evidence="1" type="ORF">FAZ78_22125</name>
</gene>
<protein>
    <recommendedName>
        <fullName evidence="3">HNH endonuclease</fullName>
    </recommendedName>
</protein>
<reference evidence="1 2" key="1">
    <citation type="submission" date="2019-04" db="EMBL/GenBank/DDBJ databases">
        <title>Crypto-aerobic microbial life in anoxic (sulfidic) marine sediments.</title>
        <authorList>
            <person name="Bhattacharya S."/>
            <person name="Roy C."/>
            <person name="Mondal N."/>
            <person name="Sarkar J."/>
            <person name="Mandal S."/>
            <person name="Rameez M.J."/>
            <person name="Ghosh W."/>
        </authorList>
    </citation>
    <scope>NUCLEOTIDE SEQUENCE [LARGE SCALE GENOMIC DNA]</scope>
    <source>
        <strain evidence="1 2">SBBC</strain>
    </source>
</reference>
<evidence type="ECO:0008006" key="3">
    <source>
        <dbReference type="Google" id="ProtNLM"/>
    </source>
</evidence>
<evidence type="ECO:0000313" key="1">
    <source>
        <dbReference type="EMBL" id="TKA94478.1"/>
    </source>
</evidence>
<sequence>MMPEKAKRLAPKGDTLRELFLKSGNLCAFPGCGQLMMDAEGTFIGQVCHIEAVEEDGERFNSTMTNEDRRAASNLMLMCYQHHQKTNDAKAYPVEKLKQMKDDHERRFSRPDRAILETLTDWTELDAPTEARNLMRLDKVLGWNSDATELKEAAEELNVYVAQLRSVPIELRKFVGAVMKRAVKMEHSRVVKTGMAGTLILISDLKGAFNLEERAIAERANQLDAYGLGDIDQIDTDMGPKPAVRIRDLKSGWPLWRDIVTFCEQAEEPLEAFTEDLDFARLDD</sequence>
<dbReference type="Proteomes" id="UP000306340">
    <property type="component" value="Unassembled WGS sequence"/>
</dbReference>
<dbReference type="RefSeq" id="WP_136794396.1">
    <property type="nucleotide sequence ID" value="NZ_SWAU01000346.1"/>
</dbReference>
<name>A0A4U0YSH6_9RHOB</name>
<dbReference type="EMBL" id="SWAU01000346">
    <property type="protein sequence ID" value="TKA94478.1"/>
    <property type="molecule type" value="Genomic_DNA"/>
</dbReference>